<evidence type="ECO:0000256" key="9">
    <source>
        <dbReference type="ARBA" id="ARBA00022840"/>
    </source>
</evidence>
<dbReference type="FunFam" id="3.30.565.10:FF:000023">
    <property type="entry name" value="PAS domain-containing sensor histidine kinase"/>
    <property type="match status" value="1"/>
</dbReference>
<comment type="catalytic activity">
    <reaction evidence="1">
        <text>ATP + protein L-histidine = ADP + protein N-phospho-L-histidine.</text>
        <dbReference type="EC" id="2.7.13.3"/>
    </reaction>
</comment>
<organism evidence="13">
    <name type="scientific">marine sediment metagenome</name>
    <dbReference type="NCBI Taxonomy" id="412755"/>
    <lineage>
        <taxon>unclassified sequences</taxon>
        <taxon>metagenomes</taxon>
        <taxon>ecological metagenomes</taxon>
    </lineage>
</organism>
<sequence>MQHGINLKENIPQDVAGLEIVVDERAIKQVMFNILSNATKFTLDGGSITLEAEIKGEELIVSVEDTGIGIGPEDQEKIFEEFHQVKSRLTDKTPGTGLGLPLAKRLVEMHKGRIWVESEGEGKGSRFSFSLPIVIAD</sequence>
<dbReference type="InterPro" id="IPR036890">
    <property type="entry name" value="HATPase_C_sf"/>
</dbReference>
<keyword evidence="10" id="KW-0902">Two-component regulatory system</keyword>
<dbReference type="PROSITE" id="PS50109">
    <property type="entry name" value="HIS_KIN"/>
    <property type="match status" value="1"/>
</dbReference>
<evidence type="ECO:0000256" key="10">
    <source>
        <dbReference type="ARBA" id="ARBA00023012"/>
    </source>
</evidence>
<evidence type="ECO:0000256" key="1">
    <source>
        <dbReference type="ARBA" id="ARBA00000085"/>
    </source>
</evidence>
<evidence type="ECO:0000256" key="2">
    <source>
        <dbReference type="ARBA" id="ARBA00004236"/>
    </source>
</evidence>
<comment type="caution">
    <text evidence="13">The sequence shown here is derived from an EMBL/GenBank/DDBJ whole genome shotgun (WGS) entry which is preliminary data.</text>
</comment>
<dbReference type="Pfam" id="PF02518">
    <property type="entry name" value="HATPase_c"/>
    <property type="match status" value="1"/>
</dbReference>
<evidence type="ECO:0000313" key="13">
    <source>
        <dbReference type="EMBL" id="GAG20206.1"/>
    </source>
</evidence>
<accession>X0X5D6</accession>
<dbReference type="EMBL" id="BARS01039550">
    <property type="protein sequence ID" value="GAG20206.1"/>
    <property type="molecule type" value="Genomic_DNA"/>
</dbReference>
<evidence type="ECO:0000256" key="11">
    <source>
        <dbReference type="ARBA" id="ARBA00023136"/>
    </source>
</evidence>
<evidence type="ECO:0000256" key="4">
    <source>
        <dbReference type="ARBA" id="ARBA00022475"/>
    </source>
</evidence>
<comment type="subcellular location">
    <subcellularLocation>
        <location evidence="2">Cell membrane</location>
    </subcellularLocation>
</comment>
<evidence type="ECO:0000256" key="8">
    <source>
        <dbReference type="ARBA" id="ARBA00022777"/>
    </source>
</evidence>
<keyword evidence="8" id="KW-0418">Kinase</keyword>
<dbReference type="SUPFAM" id="SSF55874">
    <property type="entry name" value="ATPase domain of HSP90 chaperone/DNA topoisomerase II/histidine kinase"/>
    <property type="match status" value="1"/>
</dbReference>
<dbReference type="InterPro" id="IPR003594">
    <property type="entry name" value="HATPase_dom"/>
</dbReference>
<keyword evidence="11" id="KW-0472">Membrane</keyword>
<keyword evidence="9" id="KW-0067">ATP-binding</keyword>
<reference evidence="13" key="1">
    <citation type="journal article" date="2014" name="Front. Microbiol.">
        <title>High frequency of phylogenetically diverse reductive dehalogenase-homologous genes in deep subseafloor sedimentary metagenomes.</title>
        <authorList>
            <person name="Kawai M."/>
            <person name="Futagami T."/>
            <person name="Toyoda A."/>
            <person name="Takaki Y."/>
            <person name="Nishi S."/>
            <person name="Hori S."/>
            <person name="Arai W."/>
            <person name="Tsubouchi T."/>
            <person name="Morono Y."/>
            <person name="Uchiyama I."/>
            <person name="Ito T."/>
            <person name="Fujiyama A."/>
            <person name="Inagaki F."/>
            <person name="Takami H."/>
        </authorList>
    </citation>
    <scope>NUCLEOTIDE SEQUENCE</scope>
    <source>
        <strain evidence="13">Expedition CK06-06</strain>
    </source>
</reference>
<protein>
    <recommendedName>
        <fullName evidence="3">histidine kinase</fullName>
        <ecNumber evidence="3">2.7.13.3</ecNumber>
    </recommendedName>
</protein>
<evidence type="ECO:0000256" key="5">
    <source>
        <dbReference type="ARBA" id="ARBA00022553"/>
    </source>
</evidence>
<dbReference type="GO" id="GO:0009927">
    <property type="term" value="F:histidine phosphotransfer kinase activity"/>
    <property type="evidence" value="ECO:0007669"/>
    <property type="project" value="TreeGrafter"/>
</dbReference>
<feature type="domain" description="Histidine kinase" evidence="12">
    <location>
        <begin position="1"/>
        <end position="135"/>
    </location>
</feature>
<dbReference type="SMART" id="SM00387">
    <property type="entry name" value="HATPase_c"/>
    <property type="match status" value="1"/>
</dbReference>
<dbReference type="GO" id="GO:0005886">
    <property type="term" value="C:plasma membrane"/>
    <property type="evidence" value="ECO:0007669"/>
    <property type="project" value="UniProtKB-SubCell"/>
</dbReference>
<keyword evidence="7" id="KW-0547">Nucleotide-binding</keyword>
<evidence type="ECO:0000256" key="3">
    <source>
        <dbReference type="ARBA" id="ARBA00012438"/>
    </source>
</evidence>
<dbReference type="PANTHER" id="PTHR43047">
    <property type="entry name" value="TWO-COMPONENT HISTIDINE PROTEIN KINASE"/>
    <property type="match status" value="1"/>
</dbReference>
<keyword evidence="5" id="KW-0597">Phosphoprotein</keyword>
<dbReference type="GO" id="GO:0005524">
    <property type="term" value="F:ATP binding"/>
    <property type="evidence" value="ECO:0007669"/>
    <property type="project" value="UniProtKB-KW"/>
</dbReference>
<dbReference type="InterPro" id="IPR004358">
    <property type="entry name" value="Sig_transdc_His_kin-like_C"/>
</dbReference>
<dbReference type="EC" id="2.7.13.3" evidence="3"/>
<keyword evidence="6" id="KW-0808">Transferase</keyword>
<evidence type="ECO:0000256" key="7">
    <source>
        <dbReference type="ARBA" id="ARBA00022741"/>
    </source>
</evidence>
<dbReference type="GO" id="GO:0000155">
    <property type="term" value="F:phosphorelay sensor kinase activity"/>
    <property type="evidence" value="ECO:0007669"/>
    <property type="project" value="TreeGrafter"/>
</dbReference>
<dbReference type="InterPro" id="IPR005467">
    <property type="entry name" value="His_kinase_dom"/>
</dbReference>
<gene>
    <name evidence="13" type="ORF">S01H1_60384</name>
</gene>
<evidence type="ECO:0000256" key="6">
    <source>
        <dbReference type="ARBA" id="ARBA00022679"/>
    </source>
</evidence>
<evidence type="ECO:0000259" key="12">
    <source>
        <dbReference type="PROSITE" id="PS50109"/>
    </source>
</evidence>
<dbReference type="PRINTS" id="PR00344">
    <property type="entry name" value="BCTRLSENSOR"/>
</dbReference>
<proteinExistence type="predicted"/>
<dbReference type="Gene3D" id="3.30.565.10">
    <property type="entry name" value="Histidine kinase-like ATPase, C-terminal domain"/>
    <property type="match status" value="1"/>
</dbReference>
<keyword evidence="4" id="KW-1003">Cell membrane</keyword>
<dbReference type="CDD" id="cd16922">
    <property type="entry name" value="HATPase_EvgS-ArcB-TorS-like"/>
    <property type="match status" value="1"/>
</dbReference>
<dbReference type="AlphaFoldDB" id="X0X5D6"/>
<dbReference type="PANTHER" id="PTHR43047:SF63">
    <property type="entry name" value="HISTIDINE KINASE"/>
    <property type="match status" value="1"/>
</dbReference>
<name>X0X5D6_9ZZZZ</name>